<name>A0ACB6ZDZ7_THEGA</name>
<reference evidence="1" key="2">
    <citation type="journal article" date="2020" name="Nat. Commun.">
        <title>Large-scale genome sequencing of mycorrhizal fungi provides insights into the early evolution of symbiotic traits.</title>
        <authorList>
            <person name="Miyauchi S."/>
            <person name="Kiss E."/>
            <person name="Kuo A."/>
            <person name="Drula E."/>
            <person name="Kohler A."/>
            <person name="Sanchez-Garcia M."/>
            <person name="Morin E."/>
            <person name="Andreopoulos B."/>
            <person name="Barry K.W."/>
            <person name="Bonito G."/>
            <person name="Buee M."/>
            <person name="Carver A."/>
            <person name="Chen C."/>
            <person name="Cichocki N."/>
            <person name="Clum A."/>
            <person name="Culley D."/>
            <person name="Crous P.W."/>
            <person name="Fauchery L."/>
            <person name="Girlanda M."/>
            <person name="Hayes R.D."/>
            <person name="Keri Z."/>
            <person name="LaButti K."/>
            <person name="Lipzen A."/>
            <person name="Lombard V."/>
            <person name="Magnuson J."/>
            <person name="Maillard F."/>
            <person name="Murat C."/>
            <person name="Nolan M."/>
            <person name="Ohm R.A."/>
            <person name="Pangilinan J."/>
            <person name="Pereira M.F."/>
            <person name="Perotto S."/>
            <person name="Peter M."/>
            <person name="Pfister S."/>
            <person name="Riley R."/>
            <person name="Sitrit Y."/>
            <person name="Stielow J.B."/>
            <person name="Szollosi G."/>
            <person name="Zifcakova L."/>
            <person name="Stursova M."/>
            <person name="Spatafora J.W."/>
            <person name="Tedersoo L."/>
            <person name="Vaario L.M."/>
            <person name="Yamada A."/>
            <person name="Yan M."/>
            <person name="Wang P."/>
            <person name="Xu J."/>
            <person name="Bruns T."/>
            <person name="Baldrian P."/>
            <person name="Vilgalys R."/>
            <person name="Dunand C."/>
            <person name="Henrissat B."/>
            <person name="Grigoriev I.V."/>
            <person name="Hibbett D."/>
            <person name="Nagy L.G."/>
            <person name="Martin F.M."/>
        </authorList>
    </citation>
    <scope>NUCLEOTIDE SEQUENCE</scope>
    <source>
        <strain evidence="1">P2</strain>
    </source>
</reference>
<protein>
    <submittedName>
        <fullName evidence="1">Uncharacterized protein</fullName>
    </submittedName>
</protein>
<dbReference type="EMBL" id="MU118020">
    <property type="protein sequence ID" value="KAF9648050.1"/>
    <property type="molecule type" value="Genomic_DNA"/>
</dbReference>
<gene>
    <name evidence="1" type="ORF">BDM02DRAFT_2427711</name>
</gene>
<comment type="caution">
    <text evidence="1">The sequence shown here is derived from an EMBL/GenBank/DDBJ whole genome shotgun (WGS) entry which is preliminary data.</text>
</comment>
<reference evidence="1" key="1">
    <citation type="submission" date="2019-10" db="EMBL/GenBank/DDBJ databases">
        <authorList>
            <consortium name="DOE Joint Genome Institute"/>
            <person name="Kuo A."/>
            <person name="Miyauchi S."/>
            <person name="Kiss E."/>
            <person name="Drula E."/>
            <person name="Kohler A."/>
            <person name="Sanchez-Garcia M."/>
            <person name="Andreopoulos B."/>
            <person name="Barry K.W."/>
            <person name="Bonito G."/>
            <person name="Buee M."/>
            <person name="Carver A."/>
            <person name="Chen C."/>
            <person name="Cichocki N."/>
            <person name="Clum A."/>
            <person name="Culley D."/>
            <person name="Crous P.W."/>
            <person name="Fauchery L."/>
            <person name="Girlanda M."/>
            <person name="Hayes R."/>
            <person name="Keri Z."/>
            <person name="Labutti K."/>
            <person name="Lipzen A."/>
            <person name="Lombard V."/>
            <person name="Magnuson J."/>
            <person name="Maillard F."/>
            <person name="Morin E."/>
            <person name="Murat C."/>
            <person name="Nolan M."/>
            <person name="Ohm R."/>
            <person name="Pangilinan J."/>
            <person name="Pereira M."/>
            <person name="Perotto S."/>
            <person name="Peter M."/>
            <person name="Riley R."/>
            <person name="Sitrit Y."/>
            <person name="Stielow B."/>
            <person name="Szollosi G."/>
            <person name="Zifcakova L."/>
            <person name="Stursova M."/>
            <person name="Spatafora J.W."/>
            <person name="Tedersoo L."/>
            <person name="Vaario L.-M."/>
            <person name="Yamada A."/>
            <person name="Yan M."/>
            <person name="Wang P."/>
            <person name="Xu J."/>
            <person name="Bruns T."/>
            <person name="Baldrian P."/>
            <person name="Vilgalys R."/>
            <person name="Henrissat B."/>
            <person name="Grigoriev I.V."/>
            <person name="Hibbett D."/>
            <person name="Nagy L.G."/>
            <person name="Martin F.M."/>
        </authorList>
    </citation>
    <scope>NUCLEOTIDE SEQUENCE</scope>
    <source>
        <strain evidence="1">P2</strain>
    </source>
</reference>
<keyword evidence="2" id="KW-1185">Reference proteome</keyword>
<evidence type="ECO:0000313" key="1">
    <source>
        <dbReference type="EMBL" id="KAF9648050.1"/>
    </source>
</evidence>
<proteinExistence type="predicted"/>
<accession>A0ACB6ZDZ7</accession>
<organism evidence="1 2">
    <name type="scientific">Thelephora ganbajun</name>
    <name type="common">Ganba fungus</name>
    <dbReference type="NCBI Taxonomy" id="370292"/>
    <lineage>
        <taxon>Eukaryota</taxon>
        <taxon>Fungi</taxon>
        <taxon>Dikarya</taxon>
        <taxon>Basidiomycota</taxon>
        <taxon>Agaricomycotina</taxon>
        <taxon>Agaricomycetes</taxon>
        <taxon>Thelephorales</taxon>
        <taxon>Thelephoraceae</taxon>
        <taxon>Thelephora</taxon>
    </lineage>
</organism>
<sequence length="290" mass="32482">MTPDTPNDSDVLVTRSGPISPGCPTADAILDGYSGRQQSWSPAPTISRRTSFSPIILPTQTRNPWTILHPGSFILFQLDKRELANQLLIPEGSELLEHCLAFPTKRYAGLVMGSFRGERDSDAQEHVIAFVSKSLPPGSRCSTERDSFVVPIAPTKRGNINDRQPLHPRPFPWIGCYQYTVLGARIVPTHVYPSAIEYRLSEDDFDAFDTCTIDDRVMLNFQQDSTPFISDEEALLFENMRMSDTAIALPVKVWQELTAEQDCHDPRKFVEEALKFRELALAGAGELCRP</sequence>
<evidence type="ECO:0000313" key="2">
    <source>
        <dbReference type="Proteomes" id="UP000886501"/>
    </source>
</evidence>
<dbReference type="Proteomes" id="UP000886501">
    <property type="component" value="Unassembled WGS sequence"/>
</dbReference>